<evidence type="ECO:0000313" key="2">
    <source>
        <dbReference type="EMBL" id="TBU34186.1"/>
    </source>
</evidence>
<accession>A0A4Q9N5Q1</accession>
<evidence type="ECO:0000256" key="1">
    <source>
        <dbReference type="SAM" id="MobiDB-lite"/>
    </source>
</evidence>
<proteinExistence type="predicted"/>
<feature type="region of interest" description="Disordered" evidence="1">
    <location>
        <begin position="22"/>
        <end position="60"/>
    </location>
</feature>
<dbReference type="AlphaFoldDB" id="A0A4Q9N5Q1"/>
<gene>
    <name evidence="2" type="ORF">BD311DRAFT_346288</name>
</gene>
<dbReference type="Proteomes" id="UP000292957">
    <property type="component" value="Unassembled WGS sequence"/>
</dbReference>
<organism evidence="2">
    <name type="scientific">Dichomitus squalens</name>
    <dbReference type="NCBI Taxonomy" id="114155"/>
    <lineage>
        <taxon>Eukaryota</taxon>
        <taxon>Fungi</taxon>
        <taxon>Dikarya</taxon>
        <taxon>Basidiomycota</taxon>
        <taxon>Agaricomycotina</taxon>
        <taxon>Agaricomycetes</taxon>
        <taxon>Polyporales</taxon>
        <taxon>Polyporaceae</taxon>
        <taxon>Dichomitus</taxon>
    </lineage>
</organism>
<sequence>MQLSSIASSSLMLPLQYVSLASKSSSEMNDPGPTNPSPSDPTTRAKVNDPVPSKVPEETWRGSSVLSFRERRLAACKSSKNRETRTAVILFSKAHKHTSSEHADTR</sequence>
<reference evidence="2" key="1">
    <citation type="submission" date="2019-01" db="EMBL/GenBank/DDBJ databases">
        <title>Draft genome sequences of three monokaryotic isolates of the white-rot basidiomycete fungus Dichomitus squalens.</title>
        <authorList>
            <consortium name="DOE Joint Genome Institute"/>
            <person name="Lopez S.C."/>
            <person name="Andreopoulos B."/>
            <person name="Pangilinan J."/>
            <person name="Lipzen A."/>
            <person name="Riley R."/>
            <person name="Ahrendt S."/>
            <person name="Ng V."/>
            <person name="Barry K."/>
            <person name="Daum C."/>
            <person name="Grigoriev I.V."/>
            <person name="Hilden K.S."/>
            <person name="Makela M.R."/>
            <person name="de Vries R.P."/>
        </authorList>
    </citation>
    <scope>NUCLEOTIDE SEQUENCE [LARGE SCALE GENOMIC DNA]</scope>
    <source>
        <strain evidence="2">OM18370.1</strain>
    </source>
</reference>
<dbReference type="EMBL" id="ML143389">
    <property type="protein sequence ID" value="TBU34186.1"/>
    <property type="molecule type" value="Genomic_DNA"/>
</dbReference>
<protein>
    <submittedName>
        <fullName evidence="2">Uncharacterized protein</fullName>
    </submittedName>
</protein>
<name>A0A4Q9N5Q1_9APHY</name>